<evidence type="ECO:0000256" key="3">
    <source>
        <dbReference type="ARBA" id="ARBA00022692"/>
    </source>
</evidence>
<evidence type="ECO:0000256" key="7">
    <source>
        <dbReference type="ARBA" id="ARBA00022842"/>
    </source>
</evidence>
<feature type="binding site" evidence="12">
    <location>
        <position position="146"/>
    </location>
    <ligand>
        <name>ATP</name>
        <dbReference type="ChEBI" id="CHEBI:30616"/>
    </ligand>
</feature>
<evidence type="ECO:0000259" key="15">
    <source>
        <dbReference type="Pfam" id="PF16212"/>
    </source>
</evidence>
<evidence type="ECO:0000256" key="14">
    <source>
        <dbReference type="RuleBase" id="RU362033"/>
    </source>
</evidence>
<evidence type="ECO:0000256" key="11">
    <source>
        <dbReference type="ARBA" id="ARBA00034036"/>
    </source>
</evidence>
<name>A0A653CNY2_CALMS</name>
<evidence type="ECO:0000256" key="6">
    <source>
        <dbReference type="ARBA" id="ARBA00022840"/>
    </source>
</evidence>
<evidence type="ECO:0000256" key="12">
    <source>
        <dbReference type="PIRSR" id="PIRSR606539-2"/>
    </source>
</evidence>
<organism evidence="16 17">
    <name type="scientific">Callosobruchus maculatus</name>
    <name type="common">Southern cowpea weevil</name>
    <name type="synonym">Pulse bruchid</name>
    <dbReference type="NCBI Taxonomy" id="64391"/>
    <lineage>
        <taxon>Eukaryota</taxon>
        <taxon>Metazoa</taxon>
        <taxon>Ecdysozoa</taxon>
        <taxon>Arthropoda</taxon>
        <taxon>Hexapoda</taxon>
        <taxon>Insecta</taxon>
        <taxon>Pterygota</taxon>
        <taxon>Neoptera</taxon>
        <taxon>Endopterygota</taxon>
        <taxon>Coleoptera</taxon>
        <taxon>Polyphaga</taxon>
        <taxon>Cucujiformia</taxon>
        <taxon>Chrysomeloidea</taxon>
        <taxon>Chrysomelidae</taxon>
        <taxon>Bruchinae</taxon>
        <taxon>Bruchini</taxon>
        <taxon>Callosobruchus</taxon>
    </lineage>
</organism>
<keyword evidence="9 14" id="KW-1133">Transmembrane helix</keyword>
<dbReference type="Gene3D" id="3.40.50.1000">
    <property type="entry name" value="HAD superfamily/HAD-like"/>
    <property type="match status" value="1"/>
</dbReference>
<dbReference type="GO" id="GO:0045332">
    <property type="term" value="P:phospholipid translocation"/>
    <property type="evidence" value="ECO:0007669"/>
    <property type="project" value="TreeGrafter"/>
</dbReference>
<reference evidence="16 17" key="1">
    <citation type="submission" date="2019-01" db="EMBL/GenBank/DDBJ databases">
        <authorList>
            <person name="Sayadi A."/>
        </authorList>
    </citation>
    <scope>NUCLEOTIDE SEQUENCE [LARGE SCALE GENOMIC DNA]</scope>
</reference>
<keyword evidence="17" id="KW-1185">Reference proteome</keyword>
<feature type="transmembrane region" description="Helical" evidence="14">
    <location>
        <begin position="304"/>
        <end position="327"/>
    </location>
</feature>
<comment type="cofactor">
    <cofactor evidence="13">
        <name>Mg(2+)</name>
        <dbReference type="ChEBI" id="CHEBI:18420"/>
    </cofactor>
</comment>
<evidence type="ECO:0000256" key="1">
    <source>
        <dbReference type="ARBA" id="ARBA00004141"/>
    </source>
</evidence>
<feature type="binding site" evidence="13">
    <location>
        <position position="172"/>
    </location>
    <ligand>
        <name>Mg(2+)</name>
        <dbReference type="ChEBI" id="CHEBI:18420"/>
    </ligand>
</feature>
<evidence type="ECO:0000256" key="4">
    <source>
        <dbReference type="ARBA" id="ARBA00022723"/>
    </source>
</evidence>
<feature type="binding site" evidence="13">
    <location>
        <position position="176"/>
    </location>
    <ligand>
        <name>Mg(2+)</name>
        <dbReference type="ChEBI" id="CHEBI:18420"/>
    </ligand>
</feature>
<feature type="transmembrane region" description="Helical" evidence="14">
    <location>
        <begin position="264"/>
        <end position="283"/>
    </location>
</feature>
<feature type="domain" description="P-type ATPase C-terminal" evidence="15">
    <location>
        <begin position="200"/>
        <end position="450"/>
    </location>
</feature>
<dbReference type="GO" id="GO:0005524">
    <property type="term" value="F:ATP binding"/>
    <property type="evidence" value="ECO:0007669"/>
    <property type="project" value="UniProtKB-UniRule"/>
</dbReference>
<dbReference type="NCBIfam" id="TIGR01494">
    <property type="entry name" value="ATPase_P-type"/>
    <property type="match status" value="1"/>
</dbReference>
<keyword evidence="10 14" id="KW-0472">Membrane</keyword>
<dbReference type="FunFam" id="3.40.50.1000:FF:000014">
    <property type="entry name" value="Phospholipid-transporting ATPase"/>
    <property type="match status" value="1"/>
</dbReference>
<dbReference type="PANTHER" id="PTHR24092">
    <property type="entry name" value="PROBABLE PHOSPHOLIPID-TRANSPORTING ATPASE"/>
    <property type="match status" value="1"/>
</dbReference>
<dbReference type="GO" id="GO:0016887">
    <property type="term" value="F:ATP hydrolysis activity"/>
    <property type="evidence" value="ECO:0007669"/>
    <property type="project" value="InterPro"/>
</dbReference>
<dbReference type="PANTHER" id="PTHR24092:SF150">
    <property type="entry name" value="PHOSPHOLIPID-TRANSPORTING ATPASE"/>
    <property type="match status" value="1"/>
</dbReference>
<feature type="binding site" evidence="12">
    <location>
        <position position="175"/>
    </location>
    <ligand>
        <name>ATP</name>
        <dbReference type="ChEBI" id="CHEBI:30616"/>
    </ligand>
</feature>
<dbReference type="InterPro" id="IPR023214">
    <property type="entry name" value="HAD_sf"/>
</dbReference>
<dbReference type="InterPro" id="IPR036412">
    <property type="entry name" value="HAD-like_sf"/>
</dbReference>
<dbReference type="SUPFAM" id="SSF56784">
    <property type="entry name" value="HAD-like"/>
    <property type="match status" value="1"/>
</dbReference>
<dbReference type="AlphaFoldDB" id="A0A653CNY2"/>
<evidence type="ECO:0000256" key="5">
    <source>
        <dbReference type="ARBA" id="ARBA00022741"/>
    </source>
</evidence>
<protein>
    <recommendedName>
        <fullName evidence="14">Phospholipid-transporting ATPase</fullName>
        <ecNumber evidence="14">7.6.2.1</ecNumber>
    </recommendedName>
</protein>
<evidence type="ECO:0000313" key="17">
    <source>
        <dbReference type="Proteomes" id="UP000410492"/>
    </source>
</evidence>
<keyword evidence="4 13" id="KW-0479">Metal-binding</keyword>
<dbReference type="SUPFAM" id="SSF81665">
    <property type="entry name" value="Calcium ATPase, transmembrane domain M"/>
    <property type="match status" value="1"/>
</dbReference>
<evidence type="ECO:0000256" key="2">
    <source>
        <dbReference type="ARBA" id="ARBA00008109"/>
    </source>
</evidence>
<proteinExistence type="inferred from homology"/>
<feature type="transmembrane region" description="Helical" evidence="14">
    <location>
        <begin position="347"/>
        <end position="366"/>
    </location>
</feature>
<feature type="transmembrane region" description="Helical" evidence="14">
    <location>
        <begin position="378"/>
        <end position="404"/>
    </location>
</feature>
<dbReference type="GO" id="GO:0005886">
    <property type="term" value="C:plasma membrane"/>
    <property type="evidence" value="ECO:0007669"/>
    <property type="project" value="TreeGrafter"/>
</dbReference>
<feature type="binding site" evidence="12">
    <location>
        <position position="56"/>
    </location>
    <ligand>
        <name>ATP</name>
        <dbReference type="ChEBI" id="CHEBI:30616"/>
    </ligand>
</feature>
<feature type="binding site" evidence="12">
    <location>
        <position position="152"/>
    </location>
    <ligand>
        <name>ATP</name>
        <dbReference type="ChEBI" id="CHEBI:30616"/>
    </ligand>
</feature>
<dbReference type="GO" id="GO:0000287">
    <property type="term" value="F:magnesium ion binding"/>
    <property type="evidence" value="ECO:0007669"/>
    <property type="project" value="UniProtKB-UniRule"/>
</dbReference>
<evidence type="ECO:0000256" key="9">
    <source>
        <dbReference type="ARBA" id="ARBA00022989"/>
    </source>
</evidence>
<comment type="catalytic activity">
    <reaction evidence="11 14">
        <text>ATP + H2O + phospholipidSide 1 = ADP + phosphate + phospholipidSide 2.</text>
        <dbReference type="EC" id="7.6.2.1"/>
    </reaction>
</comment>
<dbReference type="InterPro" id="IPR001757">
    <property type="entry name" value="P_typ_ATPase"/>
</dbReference>
<comment type="similarity">
    <text evidence="2 14">Belongs to the cation transport ATPase (P-type) (TC 3.A.3) family. Type IV subfamily.</text>
</comment>
<dbReference type="InterPro" id="IPR006539">
    <property type="entry name" value="P-type_ATPase_IV"/>
</dbReference>
<dbReference type="Proteomes" id="UP000410492">
    <property type="component" value="Unassembled WGS sequence"/>
</dbReference>
<dbReference type="OrthoDB" id="377733at2759"/>
<feature type="transmembrane region" description="Helical" evidence="14">
    <location>
        <begin position="229"/>
        <end position="249"/>
    </location>
</feature>
<keyword evidence="7 13" id="KW-0460">Magnesium</keyword>
<keyword evidence="6 12" id="KW-0067">ATP-binding</keyword>
<dbReference type="NCBIfam" id="TIGR01652">
    <property type="entry name" value="ATPase-Plipid"/>
    <property type="match status" value="1"/>
</dbReference>
<dbReference type="EC" id="7.6.2.1" evidence="14"/>
<sequence>MGSVYRRSSDLALIFDQIEQDLVILGASGIEDELQEGVPETIASLREATINLWVLTGDKQQTAINIGYSSKLLDHSMKLIIMNHTSYREARHTLTDRMQDLATDTWRGMDLALVIDGKTLSLVLSPRLKDMFIKLCLYCKVVICCRVSPIQKSEVVENVRKHTKAVTLAIGDGANDVAMIRKAHVGIGISGSEGNHATAASDYTIAQFKYLERLLFIHGAWSYLRISKVILFFFYKNLTFNLIQLWFTLEHEHSGINMFERWSIGLYNVIFTALQPIVLGIFDRPITAKQTLKNPIAYTYSQRGGLLNVPSFMYWLFVSFTQSLLLYHLTVEMSKHNALWSEPTYSTYHIIPGCFIYTYLVIVVNLESGRFSDSWPRLMHVTIWTSIIGWFLYLTGYSFLWFILGKGIKMVQICKVLYSAVPFWLGMFIIPLITLLPDFLVHMAQRTWFSNVLDRLRMSEAAQRLNRQRFFNSIYFFVMLGGANKWKLHQPLATDNTDITVNTDIM</sequence>
<keyword evidence="3 14" id="KW-0812">Transmembrane</keyword>
<gene>
    <name evidence="16" type="ORF">CALMAC_LOCUS10681</name>
</gene>
<evidence type="ECO:0000256" key="10">
    <source>
        <dbReference type="ARBA" id="ARBA00023136"/>
    </source>
</evidence>
<comment type="subcellular location">
    <subcellularLocation>
        <location evidence="1 14">Membrane</location>
        <topology evidence="1 14">Multi-pass membrane protein</topology>
    </subcellularLocation>
</comment>
<keyword evidence="8 14" id="KW-1278">Translocase</keyword>
<dbReference type="GO" id="GO:0140326">
    <property type="term" value="F:ATPase-coupled intramembrane lipid transporter activity"/>
    <property type="evidence" value="ECO:0007669"/>
    <property type="project" value="UniProtKB-EC"/>
</dbReference>
<dbReference type="InterPro" id="IPR032630">
    <property type="entry name" value="P_typ_ATPase_c"/>
</dbReference>
<dbReference type="InterPro" id="IPR023298">
    <property type="entry name" value="ATPase_P-typ_TM_dom_sf"/>
</dbReference>
<feature type="binding site" evidence="12">
    <location>
        <position position="176"/>
    </location>
    <ligand>
        <name>ATP</name>
        <dbReference type="ChEBI" id="CHEBI:30616"/>
    </ligand>
</feature>
<keyword evidence="5 12" id="KW-0547">Nucleotide-binding</keyword>
<accession>A0A653CNY2</accession>
<evidence type="ECO:0000256" key="13">
    <source>
        <dbReference type="PIRSR" id="PIRSR606539-3"/>
    </source>
</evidence>
<dbReference type="Pfam" id="PF16212">
    <property type="entry name" value="PhoLip_ATPase_C"/>
    <property type="match status" value="1"/>
</dbReference>
<feature type="binding site" evidence="12">
    <location>
        <position position="57"/>
    </location>
    <ligand>
        <name>ATP</name>
        <dbReference type="ChEBI" id="CHEBI:30616"/>
    </ligand>
</feature>
<evidence type="ECO:0000256" key="8">
    <source>
        <dbReference type="ARBA" id="ARBA00022967"/>
    </source>
</evidence>
<feature type="binding site" evidence="12">
    <location>
        <position position="58"/>
    </location>
    <ligand>
        <name>ATP</name>
        <dbReference type="ChEBI" id="CHEBI:30616"/>
    </ligand>
</feature>
<feature type="transmembrane region" description="Helical" evidence="14">
    <location>
        <begin position="416"/>
        <end position="436"/>
    </location>
</feature>
<evidence type="ECO:0000313" key="16">
    <source>
        <dbReference type="EMBL" id="VEN49621.1"/>
    </source>
</evidence>
<dbReference type="EMBL" id="CAACVG010008398">
    <property type="protein sequence ID" value="VEN49621.1"/>
    <property type="molecule type" value="Genomic_DNA"/>
</dbReference>
<dbReference type="GO" id="GO:0005802">
    <property type="term" value="C:trans-Golgi network"/>
    <property type="evidence" value="ECO:0007669"/>
    <property type="project" value="TreeGrafter"/>
</dbReference>